<feature type="transmembrane region" description="Helical" evidence="6">
    <location>
        <begin position="401"/>
        <end position="424"/>
    </location>
</feature>
<evidence type="ECO:0000256" key="2">
    <source>
        <dbReference type="ARBA" id="ARBA00022448"/>
    </source>
</evidence>
<feature type="transmembrane region" description="Helical" evidence="6">
    <location>
        <begin position="197"/>
        <end position="216"/>
    </location>
</feature>
<feature type="transmembrane region" description="Helical" evidence="6">
    <location>
        <begin position="7"/>
        <end position="34"/>
    </location>
</feature>
<keyword evidence="5 6" id="KW-0472">Membrane</keyword>
<evidence type="ECO:0000256" key="4">
    <source>
        <dbReference type="ARBA" id="ARBA00022989"/>
    </source>
</evidence>
<feature type="transmembrane region" description="Helical" evidence="6">
    <location>
        <begin position="430"/>
        <end position="449"/>
    </location>
</feature>
<feature type="transmembrane region" description="Helical" evidence="6">
    <location>
        <begin position="136"/>
        <end position="159"/>
    </location>
</feature>
<feature type="transmembrane region" description="Helical" evidence="6">
    <location>
        <begin position="107"/>
        <end position="124"/>
    </location>
</feature>
<evidence type="ECO:0000313" key="8">
    <source>
        <dbReference type="EMBL" id="BCJ32177.1"/>
    </source>
</evidence>
<dbReference type="EMBL" id="AP023354">
    <property type="protein sequence ID" value="BCJ32177.1"/>
    <property type="molecule type" value="Genomic_DNA"/>
</dbReference>
<dbReference type="SUPFAM" id="SSF103473">
    <property type="entry name" value="MFS general substrate transporter"/>
    <property type="match status" value="1"/>
</dbReference>
<keyword evidence="4 6" id="KW-1133">Transmembrane helix</keyword>
<dbReference type="CDD" id="cd17321">
    <property type="entry name" value="MFS_MMR_MDR_like"/>
    <property type="match status" value="1"/>
</dbReference>
<dbReference type="PANTHER" id="PTHR42718:SF9">
    <property type="entry name" value="MAJOR FACILITATOR SUPERFAMILY MULTIDRUG TRANSPORTER MFSC"/>
    <property type="match status" value="1"/>
</dbReference>
<accession>A0A810LA99</accession>
<evidence type="ECO:0000256" key="1">
    <source>
        <dbReference type="ARBA" id="ARBA00004651"/>
    </source>
</evidence>
<dbReference type="GO" id="GO:0022857">
    <property type="term" value="F:transmembrane transporter activity"/>
    <property type="evidence" value="ECO:0007669"/>
    <property type="project" value="InterPro"/>
</dbReference>
<dbReference type="PROSITE" id="PS50850">
    <property type="entry name" value="MFS"/>
    <property type="match status" value="1"/>
</dbReference>
<evidence type="ECO:0000256" key="5">
    <source>
        <dbReference type="ARBA" id="ARBA00023136"/>
    </source>
</evidence>
<feature type="transmembrane region" description="Helical" evidence="6">
    <location>
        <begin position="77"/>
        <end position="101"/>
    </location>
</feature>
<feature type="transmembrane region" description="Helical" evidence="6">
    <location>
        <begin position="165"/>
        <end position="185"/>
    </location>
</feature>
<keyword evidence="2" id="KW-0813">Transport</keyword>
<dbReference type="PANTHER" id="PTHR42718">
    <property type="entry name" value="MAJOR FACILITATOR SUPERFAMILY MULTIDRUG TRANSPORTER MFSC"/>
    <property type="match status" value="1"/>
</dbReference>
<comment type="subcellular location">
    <subcellularLocation>
        <location evidence="1">Cell membrane</location>
        <topology evidence="1">Multi-pass membrane protein</topology>
    </subcellularLocation>
</comment>
<protein>
    <submittedName>
        <fullName evidence="8">MFS transporter</fullName>
    </submittedName>
</protein>
<evidence type="ECO:0000313" key="9">
    <source>
        <dbReference type="Proteomes" id="UP000680750"/>
    </source>
</evidence>
<feature type="transmembrane region" description="Helical" evidence="6">
    <location>
        <begin position="328"/>
        <end position="347"/>
    </location>
</feature>
<dbReference type="InterPro" id="IPR020846">
    <property type="entry name" value="MFS_dom"/>
</dbReference>
<feature type="transmembrane region" description="Helical" evidence="6">
    <location>
        <begin position="263"/>
        <end position="286"/>
    </location>
</feature>
<evidence type="ECO:0000259" key="7">
    <source>
        <dbReference type="PROSITE" id="PS50850"/>
    </source>
</evidence>
<dbReference type="GO" id="GO:0005886">
    <property type="term" value="C:plasma membrane"/>
    <property type="evidence" value="ECO:0007669"/>
    <property type="project" value="UniProtKB-SubCell"/>
</dbReference>
<keyword evidence="3 6" id="KW-0812">Transmembrane</keyword>
<evidence type="ECO:0000256" key="6">
    <source>
        <dbReference type="SAM" id="Phobius"/>
    </source>
</evidence>
<feature type="transmembrane region" description="Helical" evidence="6">
    <location>
        <begin position="222"/>
        <end position="242"/>
    </location>
</feature>
<dbReference type="AlphaFoldDB" id="A0A810LA99"/>
<proteinExistence type="predicted"/>
<dbReference type="Gene3D" id="1.20.1720.10">
    <property type="entry name" value="Multidrug resistance protein D"/>
    <property type="match status" value="1"/>
</dbReference>
<reference evidence="8" key="1">
    <citation type="submission" date="2020-08" db="EMBL/GenBank/DDBJ databases">
        <title>Whole genome shotgun sequence of Actinocatenispora sera NBRC 101916.</title>
        <authorList>
            <person name="Komaki H."/>
            <person name="Tamura T."/>
        </authorList>
    </citation>
    <scope>NUCLEOTIDE SEQUENCE</scope>
    <source>
        <strain evidence="8">NBRC 101916</strain>
    </source>
</reference>
<keyword evidence="9" id="KW-1185">Reference proteome</keyword>
<feature type="transmembrane region" description="Helical" evidence="6">
    <location>
        <begin position="298"/>
        <end position="316"/>
    </location>
</feature>
<feature type="domain" description="Major facilitator superfamily (MFS) profile" evidence="7">
    <location>
        <begin position="8"/>
        <end position="453"/>
    </location>
</feature>
<dbReference type="InterPro" id="IPR036259">
    <property type="entry name" value="MFS_trans_sf"/>
</dbReference>
<evidence type="ECO:0000256" key="3">
    <source>
        <dbReference type="ARBA" id="ARBA00022692"/>
    </source>
</evidence>
<organism evidence="8 9">
    <name type="scientific">Actinocatenispora sera</name>
    <dbReference type="NCBI Taxonomy" id="390989"/>
    <lineage>
        <taxon>Bacteria</taxon>
        <taxon>Bacillati</taxon>
        <taxon>Actinomycetota</taxon>
        <taxon>Actinomycetes</taxon>
        <taxon>Micromonosporales</taxon>
        <taxon>Micromonosporaceae</taxon>
        <taxon>Actinocatenispora</taxon>
    </lineage>
</organism>
<name>A0A810LA99_9ACTN</name>
<dbReference type="Proteomes" id="UP000680750">
    <property type="component" value="Chromosome"/>
</dbReference>
<dbReference type="KEGG" id="aser:Asera_62850"/>
<gene>
    <name evidence="8" type="primary">mmr_3</name>
    <name evidence="8" type="ORF">Asera_62850</name>
</gene>
<dbReference type="Gene3D" id="1.20.1250.20">
    <property type="entry name" value="MFS general substrate transporter like domains"/>
    <property type="match status" value="1"/>
</dbReference>
<dbReference type="Pfam" id="PF07690">
    <property type="entry name" value="MFS_1"/>
    <property type="match status" value="1"/>
</dbReference>
<sequence>MTTRPKLVLLLMCAGMFLVLLDVSVINVAIPAIAAGLSTDTGGVGWVVDAYAVVLAALLLSGGVLGDRIGHRRAVLAGLLVFGAASVACALAPGLGVLVAARAGQGVGAALLLPCSVAVITGAYPGRAEQARALGIWAGVSSLALPAGPLLGGALVQAFGWQSIFWINPPIVVAVGLATLFAVPAGRADRRRRLDPAGAVLAAVALATLVYAVIAAGRGAGWPPVAGAAAVAVCAGAGLVAVERRVAAPTLPLDALRGKAFTGANLLALTMNLATNGTLFVVTLYLQSVRGLPPATAGLLLVPIFVPLVALSPLAGRLTARYGPRRPMLAGALLAAAGSAALLATTADPHRDGYLALLPALLGVGTGVGLFTAPVVAAALRAAPPGRAGLANGVVNTARQAGTALGIAVFGAVAGDAISPYRFVAGLHRLGLAAALLWLVAAVVTLRVAPSAGDRARARRAPERVTVGER</sequence>
<feature type="transmembrane region" description="Helical" evidence="6">
    <location>
        <begin position="353"/>
        <end position="380"/>
    </location>
</feature>
<feature type="transmembrane region" description="Helical" evidence="6">
    <location>
        <begin position="46"/>
        <end position="65"/>
    </location>
</feature>
<dbReference type="RefSeq" id="WP_030447173.1">
    <property type="nucleotide sequence ID" value="NZ_AP023354.1"/>
</dbReference>
<dbReference type="InterPro" id="IPR011701">
    <property type="entry name" value="MFS"/>
</dbReference>